<evidence type="ECO:0000256" key="1">
    <source>
        <dbReference type="SAM" id="MobiDB-lite"/>
    </source>
</evidence>
<feature type="compositionally biased region" description="Basic residues" evidence="1">
    <location>
        <begin position="13"/>
        <end position="22"/>
    </location>
</feature>
<reference evidence="2" key="1">
    <citation type="submission" date="2019-08" db="EMBL/GenBank/DDBJ databases">
        <authorList>
            <person name="Kucharzyk K."/>
            <person name="Murdoch R.W."/>
            <person name="Higgins S."/>
            <person name="Loffler F."/>
        </authorList>
    </citation>
    <scope>NUCLEOTIDE SEQUENCE</scope>
</reference>
<name>A0A645IWU4_9ZZZZ</name>
<organism evidence="2">
    <name type="scientific">bioreactor metagenome</name>
    <dbReference type="NCBI Taxonomy" id="1076179"/>
    <lineage>
        <taxon>unclassified sequences</taxon>
        <taxon>metagenomes</taxon>
        <taxon>ecological metagenomes</taxon>
    </lineage>
</organism>
<comment type="caution">
    <text evidence="2">The sequence shown here is derived from an EMBL/GenBank/DDBJ whole genome shotgun (WGS) entry which is preliminary data.</text>
</comment>
<gene>
    <name evidence="2" type="ORF">SDC9_203340</name>
</gene>
<feature type="region of interest" description="Disordered" evidence="1">
    <location>
        <begin position="1"/>
        <end position="22"/>
    </location>
</feature>
<dbReference type="EMBL" id="VSSQ01125151">
    <property type="protein sequence ID" value="MPN55656.1"/>
    <property type="molecule type" value="Genomic_DNA"/>
</dbReference>
<accession>A0A645IWU4</accession>
<protein>
    <submittedName>
        <fullName evidence="2">Uncharacterized protein</fullName>
    </submittedName>
</protein>
<sequence>MHLEQAQPVLRTGKGHRERRRARVKHQTSVRIELAHGFHIGGERRRQITAIPQTADAINILRRFLSLLAVQRITACSGMGIDVMPGLVLAIVIIEQFKQHSVLEHIGVVAGMKGVTITEHGQKAWAKGRMLPPQSAPCCTG</sequence>
<dbReference type="AlphaFoldDB" id="A0A645IWU4"/>
<evidence type="ECO:0000313" key="2">
    <source>
        <dbReference type="EMBL" id="MPN55656.1"/>
    </source>
</evidence>
<proteinExistence type="predicted"/>